<dbReference type="Pfam" id="PF08765">
    <property type="entry name" value="Mor"/>
    <property type="match status" value="1"/>
</dbReference>
<reference evidence="3" key="1">
    <citation type="submission" date="2007-03" db="EMBL/GenBank/DDBJ databases">
        <title>Complete sequence of chromosome 1 of Burkholderia vietnamiensis G4.</title>
        <authorList>
            <consortium name="US DOE Joint Genome Institute"/>
            <person name="Copeland A."/>
            <person name="Lucas S."/>
            <person name="Lapidus A."/>
            <person name="Barry K."/>
            <person name="Detter J.C."/>
            <person name="Glavina del Rio T."/>
            <person name="Hammon N."/>
            <person name="Israni S."/>
            <person name="Dalin E."/>
            <person name="Tice H."/>
            <person name="Pitluck S."/>
            <person name="Chain P."/>
            <person name="Malfatti S."/>
            <person name="Shin M."/>
            <person name="Vergez L."/>
            <person name="Schmutz J."/>
            <person name="Larimer F."/>
            <person name="Land M."/>
            <person name="Hauser L."/>
            <person name="Kyrpides N."/>
            <person name="Tiedje J."/>
            <person name="Richardson P."/>
        </authorList>
    </citation>
    <scope>NUCLEOTIDE SEQUENCE [LARGE SCALE GENOMIC DNA]</scope>
    <source>
        <strain evidence="3">G4 / LMG 22486</strain>
    </source>
</reference>
<evidence type="ECO:0000313" key="3">
    <source>
        <dbReference type="Proteomes" id="UP000002287"/>
    </source>
</evidence>
<name>A4JDC4_BURVG</name>
<dbReference type="InterPro" id="IPR014875">
    <property type="entry name" value="Mor_transcription_activator"/>
</dbReference>
<dbReference type="HOGENOM" id="CLU_693848_0_0_4"/>
<protein>
    <recommendedName>
        <fullName evidence="1">Mor transcription activator domain-containing protein</fullName>
    </recommendedName>
</protein>
<evidence type="ECO:0000313" key="2">
    <source>
        <dbReference type="EMBL" id="ABO54277.1"/>
    </source>
</evidence>
<dbReference type="eggNOG" id="COG5566">
    <property type="taxonomic scope" value="Bacteria"/>
</dbReference>
<dbReference type="Proteomes" id="UP000002287">
    <property type="component" value="Chromosome 1"/>
</dbReference>
<sequence length="397" mass="44458">MIYECGGTTLSIPKVRRDGNDVFERLSEVVGRNEAIRLCEQFGSNGGRTYIPRLSSAMKYARAHQIRERFRELRKHGGASAAVRVLSVETRMTNRNVWRILSMLDAVDSGTPCLVANSKEKPPSSIDGDLYAVMPEQARHLCSVLGPESAIQLLNEFGGQIIHIPKKATNFTSPTLARIAVTFGESVIDMLAKEFGGEHLYLPMLTDAIRKMRDRTICRDFERMLRSRTANEAVATLARRHKISDRQVWRILKKPLDATARRETKRVSKSFASERRSPTVTQRDAAIVAFYESMSSRATLARIVDVIVEKYCVSERTAYRILARERGVIRPVTLRGHAIEAECDQRDSEKSPTSEAVAKFGVTHERNSLGYHRESCAPRFVSAAVTGLGWAEAKAGF</sequence>
<dbReference type="KEGG" id="bvi:Bcep1808_1267"/>
<dbReference type="Gene3D" id="1.10.10.60">
    <property type="entry name" value="Homeodomain-like"/>
    <property type="match status" value="1"/>
</dbReference>
<dbReference type="PANTHER" id="PTHR37812">
    <property type="entry name" value="MU-LIKE PROPHAGE FLUMU PROTEIN C"/>
    <property type="match status" value="1"/>
</dbReference>
<dbReference type="EMBL" id="CP000614">
    <property type="protein sequence ID" value="ABO54277.1"/>
    <property type="molecule type" value="Genomic_DNA"/>
</dbReference>
<dbReference type="AlphaFoldDB" id="A4JDC4"/>
<dbReference type="InterPro" id="IPR009057">
    <property type="entry name" value="Homeodomain-like_sf"/>
</dbReference>
<evidence type="ECO:0000259" key="1">
    <source>
        <dbReference type="Pfam" id="PF08765"/>
    </source>
</evidence>
<dbReference type="InterPro" id="IPR052411">
    <property type="entry name" value="c-mor_Regulatory_Protein"/>
</dbReference>
<accession>A4JDC4</accession>
<dbReference type="SUPFAM" id="SSF46689">
    <property type="entry name" value="Homeodomain-like"/>
    <property type="match status" value="2"/>
</dbReference>
<proteinExistence type="predicted"/>
<organism evidence="2 3">
    <name type="scientific">Burkholderia vietnamiensis (strain G4 / LMG 22486)</name>
    <name type="common">Burkholderia cepacia (strain R1808)</name>
    <dbReference type="NCBI Taxonomy" id="269482"/>
    <lineage>
        <taxon>Bacteria</taxon>
        <taxon>Pseudomonadati</taxon>
        <taxon>Pseudomonadota</taxon>
        <taxon>Betaproteobacteria</taxon>
        <taxon>Burkholderiales</taxon>
        <taxon>Burkholderiaceae</taxon>
        <taxon>Burkholderia</taxon>
        <taxon>Burkholderia cepacia complex</taxon>
    </lineage>
</organism>
<feature type="domain" description="Mor transcription activator" evidence="1">
    <location>
        <begin position="178"/>
        <end position="256"/>
    </location>
</feature>
<dbReference type="PANTHER" id="PTHR37812:SF1">
    <property type="entry name" value="MU-LIKE PROPHAGE FLUMU PROTEIN C"/>
    <property type="match status" value="1"/>
</dbReference>
<gene>
    <name evidence="2" type="ordered locus">Bcep1808_1267</name>
</gene>